<dbReference type="RefSeq" id="WP_344796755.1">
    <property type="nucleotide sequence ID" value="NZ_BAABBN010000004.1"/>
</dbReference>
<evidence type="ECO:0000313" key="1">
    <source>
        <dbReference type="EMBL" id="GAA3919304.1"/>
    </source>
</evidence>
<keyword evidence="2" id="KW-1185">Reference proteome</keyword>
<reference evidence="2" key="1">
    <citation type="journal article" date="2019" name="Int. J. Syst. Evol. Microbiol.">
        <title>The Global Catalogue of Microorganisms (GCM) 10K type strain sequencing project: providing services to taxonomists for standard genome sequencing and annotation.</title>
        <authorList>
            <consortium name="The Broad Institute Genomics Platform"/>
            <consortium name="The Broad Institute Genome Sequencing Center for Infectious Disease"/>
            <person name="Wu L."/>
            <person name="Ma J."/>
        </authorList>
    </citation>
    <scope>NUCLEOTIDE SEQUENCE [LARGE SCALE GENOMIC DNA]</scope>
    <source>
        <strain evidence="2">JCM 17551</strain>
    </source>
</reference>
<protein>
    <submittedName>
        <fullName evidence="1">Uncharacterized protein</fullName>
    </submittedName>
</protein>
<organism evidence="1 2">
    <name type="scientific">Litoribacillus peritrichatus</name>
    <dbReference type="NCBI Taxonomy" id="718191"/>
    <lineage>
        <taxon>Bacteria</taxon>
        <taxon>Pseudomonadati</taxon>
        <taxon>Pseudomonadota</taxon>
        <taxon>Gammaproteobacteria</taxon>
        <taxon>Oceanospirillales</taxon>
        <taxon>Oceanospirillaceae</taxon>
        <taxon>Litoribacillus</taxon>
    </lineage>
</organism>
<dbReference type="EMBL" id="BAABBN010000004">
    <property type="protein sequence ID" value="GAA3919304.1"/>
    <property type="molecule type" value="Genomic_DNA"/>
</dbReference>
<proteinExistence type="predicted"/>
<comment type="caution">
    <text evidence="1">The sequence shown here is derived from an EMBL/GenBank/DDBJ whole genome shotgun (WGS) entry which is preliminary data.</text>
</comment>
<evidence type="ECO:0000313" key="2">
    <source>
        <dbReference type="Proteomes" id="UP001501565"/>
    </source>
</evidence>
<name>A0ABP7MFE4_9GAMM</name>
<accession>A0ABP7MFE4</accession>
<dbReference type="Proteomes" id="UP001501565">
    <property type="component" value="Unassembled WGS sequence"/>
</dbReference>
<sequence length="135" mass="15308">MKLILSLFILVGAFVASWKYYFWEPSDFSKDSLAYHLKISPQIKAFPLWEPSSEPLFKYFTGDGVKQTTVAMMYNSNLSKRDLVHRIEDLGLTCRISSQVVFCTRNHNISIILTSSLGSTDVIVDVTFIGMEVNS</sequence>
<gene>
    <name evidence="1" type="ORF">GCM10022277_13380</name>
</gene>